<dbReference type="EMBL" id="RBZM01000010">
    <property type="protein sequence ID" value="RKP48051.1"/>
    <property type="molecule type" value="Genomic_DNA"/>
</dbReference>
<dbReference type="OrthoDB" id="2641675at2"/>
<keyword evidence="2" id="KW-1185">Reference proteome</keyword>
<dbReference type="Proteomes" id="UP000282076">
    <property type="component" value="Unassembled WGS sequence"/>
</dbReference>
<protein>
    <submittedName>
        <fullName evidence="1">DUF1934 domain-containing protein</fullName>
    </submittedName>
</protein>
<dbReference type="SUPFAM" id="SSF50814">
    <property type="entry name" value="Lipocalins"/>
    <property type="match status" value="1"/>
</dbReference>
<gene>
    <name evidence="1" type="ORF">D7Z26_22925</name>
</gene>
<evidence type="ECO:0000313" key="1">
    <source>
        <dbReference type="EMBL" id="RKP48051.1"/>
    </source>
</evidence>
<dbReference type="InterPro" id="IPR012674">
    <property type="entry name" value="Calycin"/>
</dbReference>
<dbReference type="InterPro" id="IPR015231">
    <property type="entry name" value="DUF1934"/>
</dbReference>
<dbReference type="RefSeq" id="WP_120979341.1">
    <property type="nucleotide sequence ID" value="NZ_RBZM01000010.1"/>
</dbReference>
<comment type="caution">
    <text evidence="1">The sequence shown here is derived from an EMBL/GenBank/DDBJ whole genome shotgun (WGS) entry which is preliminary data.</text>
</comment>
<dbReference type="Gene3D" id="2.40.128.20">
    <property type="match status" value="1"/>
</dbReference>
<dbReference type="AlphaFoldDB" id="A0A494XEG9"/>
<accession>A0A494XEG9</accession>
<proteinExistence type="predicted"/>
<evidence type="ECO:0000313" key="2">
    <source>
        <dbReference type="Proteomes" id="UP000282076"/>
    </source>
</evidence>
<organism evidence="1 2">
    <name type="scientific">Cohnella endophytica</name>
    <dbReference type="NCBI Taxonomy" id="2419778"/>
    <lineage>
        <taxon>Bacteria</taxon>
        <taxon>Bacillati</taxon>
        <taxon>Bacillota</taxon>
        <taxon>Bacilli</taxon>
        <taxon>Bacillales</taxon>
        <taxon>Paenibacillaceae</taxon>
        <taxon>Cohnella</taxon>
    </lineage>
</organism>
<reference evidence="1 2" key="1">
    <citation type="submission" date="2018-10" db="EMBL/GenBank/DDBJ databases">
        <title>Cohnella sp. M2MS4P-1, whole genome shotgun sequence.</title>
        <authorList>
            <person name="Tuo L."/>
        </authorList>
    </citation>
    <scope>NUCLEOTIDE SEQUENCE [LARGE SCALE GENOMIC DNA]</scope>
    <source>
        <strain evidence="1 2">M2MS4P-1</strain>
    </source>
</reference>
<name>A0A494XEG9_9BACL</name>
<sequence length="139" mass="16026">MPDKRSVIVGFHSRQQDGASERLEMPGELYRLETGWVLTYLEPADENGKETNNTLFIHGNELRLRRRGTIYFEQLFRKGESLPGKMETPYGTHEVEAITSRLESELSESGGVLEWKYELTMHGVTAGVFHIRLDIREEQ</sequence>
<dbReference type="Pfam" id="PF09148">
    <property type="entry name" value="DUF1934"/>
    <property type="match status" value="1"/>
</dbReference>